<gene>
    <name evidence="1" type="ORF">SAMN04487955_11817</name>
</gene>
<dbReference type="AlphaFoldDB" id="A0A1I7KDL8"/>
<dbReference type="OrthoDB" id="5616219at2"/>
<proteinExistence type="predicted"/>
<dbReference type="RefSeq" id="WP_089797407.1">
    <property type="nucleotide sequence ID" value="NZ_FPBP01000018.1"/>
</dbReference>
<evidence type="ECO:0000313" key="2">
    <source>
        <dbReference type="Proteomes" id="UP000198693"/>
    </source>
</evidence>
<dbReference type="STRING" id="463301.SAMN04487955_11817"/>
<organism evidence="1 2">
    <name type="scientific">Halomonas korlensis</name>
    <dbReference type="NCBI Taxonomy" id="463301"/>
    <lineage>
        <taxon>Bacteria</taxon>
        <taxon>Pseudomonadati</taxon>
        <taxon>Pseudomonadota</taxon>
        <taxon>Gammaproteobacteria</taxon>
        <taxon>Oceanospirillales</taxon>
        <taxon>Halomonadaceae</taxon>
        <taxon>Halomonas</taxon>
    </lineage>
</organism>
<evidence type="ECO:0000313" key="1">
    <source>
        <dbReference type="EMBL" id="SFU95440.1"/>
    </source>
</evidence>
<dbReference type="Proteomes" id="UP000198693">
    <property type="component" value="Unassembled WGS sequence"/>
</dbReference>
<sequence>MYAIEFETDIQNGMVRIPAKYESLKNRHVRVVILLDAEVVGSPENNRDDMELRAMSEHSAGLVEEWHDLAEDEVWK</sequence>
<dbReference type="EMBL" id="FPBP01000018">
    <property type="protein sequence ID" value="SFU95440.1"/>
    <property type="molecule type" value="Genomic_DNA"/>
</dbReference>
<keyword evidence="2" id="KW-1185">Reference proteome</keyword>
<name>A0A1I7KDL8_9GAMM</name>
<protein>
    <submittedName>
        <fullName evidence="1">Uncharacterized protein</fullName>
    </submittedName>
</protein>
<accession>A0A1I7KDL8</accession>
<reference evidence="2" key="1">
    <citation type="submission" date="2016-10" db="EMBL/GenBank/DDBJ databases">
        <authorList>
            <person name="Varghese N."/>
            <person name="Submissions S."/>
        </authorList>
    </citation>
    <scope>NUCLEOTIDE SEQUENCE [LARGE SCALE GENOMIC DNA]</scope>
    <source>
        <strain evidence="2">CGMCC 1.6981</strain>
    </source>
</reference>